<dbReference type="Gene3D" id="1.10.1670.40">
    <property type="match status" value="1"/>
</dbReference>
<reference evidence="7 8" key="1">
    <citation type="submission" date="2018-10" db="EMBL/GenBank/DDBJ databases">
        <title>Draft genome sequence of Bacillus salarius IM0101, isolated from a hypersaline soil in Inner Mongolia, China.</title>
        <authorList>
            <person name="Yamprayoonswat W."/>
            <person name="Boonvisut S."/>
            <person name="Jumpathong W."/>
            <person name="Sittihan S."/>
            <person name="Ruangsuj P."/>
            <person name="Wanthongcharoen S."/>
            <person name="Thongpramul N."/>
            <person name="Pimmason S."/>
            <person name="Yu B."/>
            <person name="Yasawong M."/>
        </authorList>
    </citation>
    <scope>NUCLEOTIDE SEQUENCE [LARGE SCALE GENOMIC DNA]</scope>
    <source>
        <strain evidence="7 8">IM0101</strain>
    </source>
</reference>
<dbReference type="EMBL" id="RBVX01000014">
    <property type="protein sequence ID" value="RSL32533.1"/>
    <property type="molecule type" value="Genomic_DNA"/>
</dbReference>
<dbReference type="InterPro" id="IPR003265">
    <property type="entry name" value="HhH-GPD_domain"/>
</dbReference>
<dbReference type="SMART" id="SM00478">
    <property type="entry name" value="ENDO3c"/>
    <property type="match status" value="1"/>
</dbReference>
<dbReference type="OrthoDB" id="9785929at2"/>
<dbReference type="GO" id="GO:0008725">
    <property type="term" value="F:DNA-3-methyladenine glycosylase activity"/>
    <property type="evidence" value="ECO:0007669"/>
    <property type="project" value="TreeGrafter"/>
</dbReference>
<dbReference type="GO" id="GO:0032993">
    <property type="term" value="C:protein-DNA complex"/>
    <property type="evidence" value="ECO:0007669"/>
    <property type="project" value="TreeGrafter"/>
</dbReference>
<dbReference type="EC" id="3.2.2.21" evidence="3"/>
<evidence type="ECO:0000256" key="3">
    <source>
        <dbReference type="ARBA" id="ARBA00012000"/>
    </source>
</evidence>
<dbReference type="Proteomes" id="UP000275076">
    <property type="component" value="Unassembled WGS sequence"/>
</dbReference>
<dbReference type="GO" id="GO:0005737">
    <property type="term" value="C:cytoplasm"/>
    <property type="evidence" value="ECO:0007669"/>
    <property type="project" value="TreeGrafter"/>
</dbReference>
<dbReference type="Pfam" id="PF00730">
    <property type="entry name" value="HhH-GPD"/>
    <property type="match status" value="1"/>
</dbReference>
<keyword evidence="4" id="KW-0227">DNA damage</keyword>
<dbReference type="PANTHER" id="PTHR43003:SF5">
    <property type="entry name" value="DNA-3-METHYLADENINE GLYCOSYLASE"/>
    <property type="match status" value="1"/>
</dbReference>
<evidence type="ECO:0000313" key="7">
    <source>
        <dbReference type="EMBL" id="RSL32533.1"/>
    </source>
</evidence>
<evidence type="ECO:0000256" key="5">
    <source>
        <dbReference type="ARBA" id="ARBA00023204"/>
    </source>
</evidence>
<accession>A0A428N268</accession>
<comment type="caution">
    <text evidence="7">The sequence shown here is derived from an EMBL/GenBank/DDBJ whole genome shotgun (WGS) entry which is preliminary data.</text>
</comment>
<evidence type="ECO:0000313" key="8">
    <source>
        <dbReference type="Proteomes" id="UP000275076"/>
    </source>
</evidence>
<evidence type="ECO:0000256" key="1">
    <source>
        <dbReference type="ARBA" id="ARBA00000086"/>
    </source>
</evidence>
<dbReference type="AlphaFoldDB" id="A0A428N268"/>
<dbReference type="GO" id="GO:0032131">
    <property type="term" value="F:alkylated DNA binding"/>
    <property type="evidence" value="ECO:0007669"/>
    <property type="project" value="TreeGrafter"/>
</dbReference>
<keyword evidence="5" id="KW-0234">DNA repair</keyword>
<sequence>MWSIYQTLPETYNYRMMLSRLTTDPLHYVDKRLSTVKIPVTDGKVKEGVTLRFYETKNQRKVELTGDTLDKDAALQQSQNIFLWDRPLQNISAHFRETDLKPLFERFDGTPLVCEFEKYGCLMKTIIHQQLNMSFAYTLSTRFVQTYGEQFDGVWFYPEPETIAALDPSELQTMQFSRRKAEYVIDTSKLIAENKLDLDRLEEAEDEQVIKQLTAIRGVGPWTAECFLLFGLGRQNLLPAGDVGIQNGLKRLWNRKEKPTISEIKEKGKQWSPYASYATLYIWLSTEFT</sequence>
<dbReference type="GO" id="GO:0043916">
    <property type="term" value="F:DNA-7-methylguanine glycosylase activity"/>
    <property type="evidence" value="ECO:0007669"/>
    <property type="project" value="TreeGrafter"/>
</dbReference>
<comment type="catalytic activity">
    <reaction evidence="1">
        <text>Hydrolysis of alkylated DNA, releasing 3-methyladenine, 3-methylguanine, 7-methylguanine and 7-methyladenine.</text>
        <dbReference type="EC" id="3.2.2.21"/>
    </reaction>
</comment>
<dbReference type="InterPro" id="IPR011257">
    <property type="entry name" value="DNA_glycosylase"/>
</dbReference>
<dbReference type="PANTHER" id="PTHR43003">
    <property type="entry name" value="DNA-3-METHYLADENINE GLYCOSYLASE"/>
    <property type="match status" value="1"/>
</dbReference>
<protein>
    <recommendedName>
        <fullName evidence="3">DNA-3-methyladenine glycosylase II</fullName>
        <ecNumber evidence="3">3.2.2.21</ecNumber>
    </recommendedName>
</protein>
<dbReference type="Gene3D" id="1.10.340.30">
    <property type="entry name" value="Hypothetical protein, domain 2"/>
    <property type="match status" value="1"/>
</dbReference>
<dbReference type="CDD" id="cd00056">
    <property type="entry name" value="ENDO3c"/>
    <property type="match status" value="1"/>
</dbReference>
<comment type="similarity">
    <text evidence="2">Belongs to the alkylbase DNA glycosidase AlkA family.</text>
</comment>
<evidence type="ECO:0000259" key="6">
    <source>
        <dbReference type="SMART" id="SM00478"/>
    </source>
</evidence>
<proteinExistence type="inferred from homology"/>
<name>A0A428N268_9BACI</name>
<dbReference type="FunFam" id="1.10.340.30:FF:000004">
    <property type="entry name" value="DNA-3-methyladenine glycosylase II"/>
    <property type="match status" value="1"/>
</dbReference>
<dbReference type="InterPro" id="IPR051912">
    <property type="entry name" value="Alkylbase_DNA_Glycosylase/TA"/>
</dbReference>
<dbReference type="GO" id="GO:0006307">
    <property type="term" value="P:DNA alkylation repair"/>
    <property type="evidence" value="ECO:0007669"/>
    <property type="project" value="TreeGrafter"/>
</dbReference>
<evidence type="ECO:0000256" key="4">
    <source>
        <dbReference type="ARBA" id="ARBA00022763"/>
    </source>
</evidence>
<gene>
    <name evidence="7" type="ORF">D7Z54_15385</name>
</gene>
<feature type="domain" description="HhH-GPD" evidence="6">
    <location>
        <begin position="127"/>
        <end position="287"/>
    </location>
</feature>
<organism evidence="7 8">
    <name type="scientific">Salibacterium salarium</name>
    <dbReference type="NCBI Taxonomy" id="284579"/>
    <lineage>
        <taxon>Bacteria</taxon>
        <taxon>Bacillati</taxon>
        <taxon>Bacillota</taxon>
        <taxon>Bacilli</taxon>
        <taxon>Bacillales</taxon>
        <taxon>Bacillaceae</taxon>
    </lineage>
</organism>
<dbReference type="RefSeq" id="WP_125556747.1">
    <property type="nucleotide sequence ID" value="NZ_RBVX01000014.1"/>
</dbReference>
<dbReference type="GO" id="GO:0006285">
    <property type="term" value="P:base-excision repair, AP site formation"/>
    <property type="evidence" value="ECO:0007669"/>
    <property type="project" value="TreeGrafter"/>
</dbReference>
<evidence type="ECO:0000256" key="2">
    <source>
        <dbReference type="ARBA" id="ARBA00010817"/>
    </source>
</evidence>
<dbReference type="SUPFAM" id="SSF48150">
    <property type="entry name" value="DNA-glycosylase"/>
    <property type="match status" value="1"/>
</dbReference>
<keyword evidence="8" id="KW-1185">Reference proteome</keyword>